<reference evidence="2 3" key="1">
    <citation type="submission" date="2020-04" db="EMBL/GenBank/DDBJ databases">
        <title>Nesterenkonia sp. nov., isolated from marine sediment.</title>
        <authorList>
            <person name="Zhang G."/>
        </authorList>
    </citation>
    <scope>NUCLEOTIDE SEQUENCE [LARGE SCALE GENOMIC DNA]</scope>
    <source>
        <strain evidence="2 3">MY13</strain>
    </source>
</reference>
<dbReference type="AlphaFoldDB" id="A0A7X8TJL4"/>
<evidence type="ECO:0000313" key="3">
    <source>
        <dbReference type="Proteomes" id="UP000523139"/>
    </source>
</evidence>
<dbReference type="PROSITE" id="PS51186">
    <property type="entry name" value="GNAT"/>
    <property type="match status" value="1"/>
</dbReference>
<comment type="caution">
    <text evidence="2">The sequence shown here is derived from an EMBL/GenBank/DDBJ whole genome shotgun (WGS) entry which is preliminary data.</text>
</comment>
<dbReference type="SUPFAM" id="SSF55729">
    <property type="entry name" value="Acyl-CoA N-acyltransferases (Nat)"/>
    <property type="match status" value="1"/>
</dbReference>
<dbReference type="InterPro" id="IPR016181">
    <property type="entry name" value="Acyl_CoA_acyltransferase"/>
</dbReference>
<dbReference type="Gene3D" id="3.40.630.30">
    <property type="match status" value="1"/>
</dbReference>
<organism evidence="2 3">
    <name type="scientific">Nesterenkonia sedimenti</name>
    <dbReference type="NCBI Taxonomy" id="1463632"/>
    <lineage>
        <taxon>Bacteria</taxon>
        <taxon>Bacillati</taxon>
        <taxon>Actinomycetota</taxon>
        <taxon>Actinomycetes</taxon>
        <taxon>Micrococcales</taxon>
        <taxon>Micrococcaceae</taxon>
        <taxon>Nesterenkonia</taxon>
    </lineage>
</organism>
<dbReference type="PANTHER" id="PTHR43792">
    <property type="entry name" value="GNAT FAMILY, PUTATIVE (AFU_ORTHOLOGUE AFUA_3G00765)-RELATED-RELATED"/>
    <property type="match status" value="1"/>
</dbReference>
<keyword evidence="3" id="KW-1185">Reference proteome</keyword>
<evidence type="ECO:0000313" key="2">
    <source>
        <dbReference type="EMBL" id="NLS09766.1"/>
    </source>
</evidence>
<dbReference type="CDD" id="cd04301">
    <property type="entry name" value="NAT_SF"/>
    <property type="match status" value="1"/>
</dbReference>
<dbReference type="PANTHER" id="PTHR43792:SF1">
    <property type="entry name" value="N-ACETYLTRANSFERASE DOMAIN-CONTAINING PROTEIN"/>
    <property type="match status" value="1"/>
</dbReference>
<feature type="domain" description="N-acetyltransferase" evidence="1">
    <location>
        <begin position="6"/>
        <end position="170"/>
    </location>
</feature>
<dbReference type="Pfam" id="PF13302">
    <property type="entry name" value="Acetyltransf_3"/>
    <property type="match status" value="1"/>
</dbReference>
<dbReference type="EMBL" id="JABAHY010000005">
    <property type="protein sequence ID" value="NLS09766.1"/>
    <property type="molecule type" value="Genomic_DNA"/>
</dbReference>
<dbReference type="GO" id="GO:0016747">
    <property type="term" value="F:acyltransferase activity, transferring groups other than amino-acyl groups"/>
    <property type="evidence" value="ECO:0007669"/>
    <property type="project" value="InterPro"/>
</dbReference>
<sequence>MLTSRLRLRAPDEGDIDFVVDMYSRYEVVRYIGRGEVQTTREEAAERIQRYRSQFGPSAGVWLIEEQNTDDDAAVGFALLKPIPFSEGIEGEQDVEIGWHLHPRAWGKGYASEAAQALVDHARAQGLKQLVAVTHADNAASQAVAARLGMTHQDSTDRYYNTTCELFTLDL</sequence>
<keyword evidence="2" id="KW-0808">Transferase</keyword>
<dbReference type="InterPro" id="IPR000182">
    <property type="entry name" value="GNAT_dom"/>
</dbReference>
<dbReference type="RefSeq" id="WP_168887260.1">
    <property type="nucleotide sequence ID" value="NZ_JABAHY010000005.1"/>
</dbReference>
<name>A0A7X8TJL4_9MICC</name>
<dbReference type="Proteomes" id="UP000523139">
    <property type="component" value="Unassembled WGS sequence"/>
</dbReference>
<proteinExistence type="predicted"/>
<protein>
    <submittedName>
        <fullName evidence="2">GNAT family N-acetyltransferase</fullName>
    </submittedName>
</protein>
<evidence type="ECO:0000259" key="1">
    <source>
        <dbReference type="PROSITE" id="PS51186"/>
    </source>
</evidence>
<accession>A0A7X8TJL4</accession>
<gene>
    <name evidence="2" type="ORF">HGQ17_07050</name>
</gene>
<dbReference type="InterPro" id="IPR051531">
    <property type="entry name" value="N-acetyltransferase"/>
</dbReference>